<dbReference type="CDD" id="cd05466">
    <property type="entry name" value="PBP2_LTTR_substrate"/>
    <property type="match status" value="1"/>
</dbReference>
<dbReference type="PANTHER" id="PTHR30346">
    <property type="entry name" value="TRANSCRIPTIONAL DUAL REGULATOR HCAR-RELATED"/>
    <property type="match status" value="1"/>
</dbReference>
<dbReference type="AlphaFoldDB" id="A0A918VKH9"/>
<evidence type="ECO:0000313" key="6">
    <source>
        <dbReference type="EMBL" id="GHA03499.1"/>
    </source>
</evidence>
<comment type="similarity">
    <text evidence="1">Belongs to the LysR transcriptional regulatory family.</text>
</comment>
<evidence type="ECO:0000256" key="1">
    <source>
        <dbReference type="ARBA" id="ARBA00009437"/>
    </source>
</evidence>
<evidence type="ECO:0000313" key="7">
    <source>
        <dbReference type="Proteomes" id="UP000634139"/>
    </source>
</evidence>
<dbReference type="InterPro" id="IPR005119">
    <property type="entry name" value="LysR_subst-bd"/>
</dbReference>
<dbReference type="GO" id="GO:0032993">
    <property type="term" value="C:protein-DNA complex"/>
    <property type="evidence" value="ECO:0007669"/>
    <property type="project" value="TreeGrafter"/>
</dbReference>
<evidence type="ECO:0000256" key="4">
    <source>
        <dbReference type="ARBA" id="ARBA00023163"/>
    </source>
</evidence>
<dbReference type="Gene3D" id="1.10.10.10">
    <property type="entry name" value="Winged helix-like DNA-binding domain superfamily/Winged helix DNA-binding domain"/>
    <property type="match status" value="1"/>
</dbReference>
<dbReference type="PRINTS" id="PR00039">
    <property type="entry name" value="HTHLYSR"/>
</dbReference>
<dbReference type="Pfam" id="PF03466">
    <property type="entry name" value="LysR_substrate"/>
    <property type="match status" value="1"/>
</dbReference>
<comment type="caution">
    <text evidence="6">The sequence shown here is derived from an EMBL/GenBank/DDBJ whole genome shotgun (WGS) entry which is preliminary data.</text>
</comment>
<feature type="domain" description="HTH lysR-type" evidence="5">
    <location>
        <begin position="1"/>
        <end position="59"/>
    </location>
</feature>
<dbReference type="InterPro" id="IPR000847">
    <property type="entry name" value="LysR_HTH_N"/>
</dbReference>
<dbReference type="InterPro" id="IPR036390">
    <property type="entry name" value="WH_DNA-bd_sf"/>
</dbReference>
<dbReference type="InterPro" id="IPR036388">
    <property type="entry name" value="WH-like_DNA-bd_sf"/>
</dbReference>
<name>A0A918VKH9_9SPHN</name>
<evidence type="ECO:0000256" key="3">
    <source>
        <dbReference type="ARBA" id="ARBA00023125"/>
    </source>
</evidence>
<organism evidence="6 7">
    <name type="scientific">Novosphingobium arvoryzae</name>
    <dbReference type="NCBI Taxonomy" id="1256514"/>
    <lineage>
        <taxon>Bacteria</taxon>
        <taxon>Pseudomonadati</taxon>
        <taxon>Pseudomonadota</taxon>
        <taxon>Alphaproteobacteria</taxon>
        <taxon>Sphingomonadales</taxon>
        <taxon>Sphingomonadaceae</taxon>
        <taxon>Novosphingobium</taxon>
    </lineage>
</organism>
<dbReference type="GO" id="GO:0003700">
    <property type="term" value="F:DNA-binding transcription factor activity"/>
    <property type="evidence" value="ECO:0007669"/>
    <property type="project" value="InterPro"/>
</dbReference>
<keyword evidence="4" id="KW-0804">Transcription</keyword>
<reference evidence="6" key="1">
    <citation type="journal article" date="2014" name="Int. J. Syst. Evol. Microbiol.">
        <title>Complete genome sequence of Corynebacterium casei LMG S-19264T (=DSM 44701T), isolated from a smear-ripened cheese.</title>
        <authorList>
            <consortium name="US DOE Joint Genome Institute (JGI-PGF)"/>
            <person name="Walter F."/>
            <person name="Albersmeier A."/>
            <person name="Kalinowski J."/>
            <person name="Ruckert C."/>
        </authorList>
    </citation>
    <scope>NUCLEOTIDE SEQUENCE</scope>
    <source>
        <strain evidence="6">KCTC 32422</strain>
    </source>
</reference>
<dbReference type="SUPFAM" id="SSF53850">
    <property type="entry name" value="Periplasmic binding protein-like II"/>
    <property type="match status" value="1"/>
</dbReference>
<dbReference type="SUPFAM" id="SSF46785">
    <property type="entry name" value="Winged helix' DNA-binding domain"/>
    <property type="match status" value="1"/>
</dbReference>
<evidence type="ECO:0000259" key="5">
    <source>
        <dbReference type="PROSITE" id="PS50931"/>
    </source>
</evidence>
<dbReference type="Proteomes" id="UP000634139">
    <property type="component" value="Unassembled WGS sequence"/>
</dbReference>
<keyword evidence="7" id="KW-1185">Reference proteome</keyword>
<dbReference type="RefSeq" id="WP_189542201.1">
    <property type="nucleotide sequence ID" value="NZ_BMZD01000006.1"/>
</dbReference>
<accession>A0A918VKH9</accession>
<dbReference type="Pfam" id="PF00126">
    <property type="entry name" value="HTH_1"/>
    <property type="match status" value="1"/>
</dbReference>
<protein>
    <submittedName>
        <fullName evidence="6">LysR family transcriptional regulator</fullName>
    </submittedName>
</protein>
<dbReference type="PANTHER" id="PTHR30346:SF28">
    <property type="entry name" value="HTH-TYPE TRANSCRIPTIONAL REGULATOR CYNR"/>
    <property type="match status" value="1"/>
</dbReference>
<dbReference type="EMBL" id="BMZD01000006">
    <property type="protein sequence ID" value="GHA03499.1"/>
    <property type="molecule type" value="Genomic_DNA"/>
</dbReference>
<evidence type="ECO:0000256" key="2">
    <source>
        <dbReference type="ARBA" id="ARBA00023015"/>
    </source>
</evidence>
<dbReference type="FunFam" id="1.10.10.10:FF:000001">
    <property type="entry name" value="LysR family transcriptional regulator"/>
    <property type="match status" value="1"/>
</dbReference>
<dbReference type="PROSITE" id="PS50931">
    <property type="entry name" value="HTH_LYSR"/>
    <property type="match status" value="1"/>
</dbReference>
<reference evidence="6" key="2">
    <citation type="submission" date="2020-09" db="EMBL/GenBank/DDBJ databases">
        <authorList>
            <person name="Sun Q."/>
            <person name="Kim S."/>
        </authorList>
    </citation>
    <scope>NUCLEOTIDE SEQUENCE</scope>
    <source>
        <strain evidence="6">KCTC 32422</strain>
    </source>
</reference>
<dbReference type="GO" id="GO:0003677">
    <property type="term" value="F:DNA binding"/>
    <property type="evidence" value="ECO:0007669"/>
    <property type="project" value="UniProtKB-KW"/>
</dbReference>
<proteinExistence type="inferred from homology"/>
<keyword evidence="2" id="KW-0805">Transcription regulation</keyword>
<sequence length="278" mass="29454">MLSRTQIRQFLAVVDSGSFTRAAGVLNIAQPSLSGGIAELERQLGTRLFVRERRRIRLTPAGNALLPLARGIERDFHLAERQVGSLPVPARPVRLGVLDTVATGWLERAVAAYAGDEPLELTEGSERELSAALASGSIDLALTLVGDGAGALLEEDYCMALPASHPLAGNAWVEAADVAGDTMIARRACEVLADTSRFFTQHGVRPLFALRSANDDRVMAMVRAGLGVTVAPRSLGRDGVAMVNIRGFRPVRRIGLVSGAHTAPHPAVRSALAETVVG</sequence>
<dbReference type="Gene3D" id="3.40.190.10">
    <property type="entry name" value="Periplasmic binding protein-like II"/>
    <property type="match status" value="2"/>
</dbReference>
<gene>
    <name evidence="6" type="ORF">GCM10011617_25760</name>
</gene>
<keyword evidence="3" id="KW-0238">DNA-binding</keyword>